<evidence type="ECO:0000256" key="3">
    <source>
        <dbReference type="ARBA" id="ARBA00023235"/>
    </source>
</evidence>
<keyword evidence="2" id="KW-0548">Nucleotidyltransferase</keyword>
<keyword evidence="6" id="KW-0670">Pyruvate</keyword>
<name>A0A0F6MM23_TREDN</name>
<evidence type="ECO:0000256" key="2">
    <source>
        <dbReference type="ARBA" id="ARBA00022695"/>
    </source>
</evidence>
<reference evidence="6" key="1">
    <citation type="submission" date="2012-01" db="EMBL/GenBank/DDBJ databases">
        <title>The Genome Sequence of Treponema denticola OTK.</title>
        <authorList>
            <consortium name="The Broad Institute Genome Sequencing Platform"/>
            <person name="Earl A."/>
            <person name="Ward D."/>
            <person name="Feldgarden M."/>
            <person name="Gevers D."/>
            <person name="Blanton J.M."/>
            <person name="Fenno C.J."/>
            <person name="Baranova O.V."/>
            <person name="Mathney J."/>
            <person name="Dewhirst F.E."/>
            <person name="Izard J."/>
            <person name="Young S.K."/>
            <person name="Zeng Q."/>
            <person name="Gargeya S."/>
            <person name="Fitzgerald M."/>
            <person name="Haas B."/>
            <person name="Abouelleil A."/>
            <person name="Alvarado L."/>
            <person name="Arachchi H.M."/>
            <person name="Berlin A."/>
            <person name="Chapman S.B."/>
            <person name="Gearin G."/>
            <person name="Goldberg J."/>
            <person name="Griggs A."/>
            <person name="Gujja S."/>
            <person name="Hansen M."/>
            <person name="Heiman D."/>
            <person name="Howarth C."/>
            <person name="Larimer J."/>
            <person name="Lui A."/>
            <person name="MacDonald P.J.P."/>
            <person name="McCowen C."/>
            <person name="Montmayeur A."/>
            <person name="Murphy C."/>
            <person name="Neiman D."/>
            <person name="Pearson M."/>
            <person name="Priest M."/>
            <person name="Roberts A."/>
            <person name="Saif S."/>
            <person name="Shea T."/>
            <person name="Sisk P."/>
            <person name="Stolte C."/>
            <person name="Sykes S."/>
            <person name="Wortman J."/>
            <person name="Nusbaum C."/>
            <person name="Birren B."/>
        </authorList>
    </citation>
    <scope>NUCLEOTIDE SEQUENCE [LARGE SCALE GENOMIC DNA]</scope>
    <source>
        <strain evidence="6">OTK</strain>
    </source>
</reference>
<dbReference type="EC" id="5.4.2.9" evidence="4"/>
<dbReference type="Pfam" id="PF13714">
    <property type="entry name" value="PEP_mutase"/>
    <property type="match status" value="1"/>
</dbReference>
<evidence type="ECO:0000259" key="5">
    <source>
        <dbReference type="Pfam" id="PF01467"/>
    </source>
</evidence>
<dbReference type="InterPro" id="IPR050385">
    <property type="entry name" value="Archaeal_FAD_synthase"/>
</dbReference>
<dbReference type="NCBIfam" id="TIGR00125">
    <property type="entry name" value="cyt_tran_rel"/>
    <property type="match status" value="1"/>
</dbReference>
<dbReference type="HOGENOM" id="CLU_027389_0_1_12"/>
<dbReference type="InterPro" id="IPR040442">
    <property type="entry name" value="Pyrv_kinase-like_dom_sf"/>
</dbReference>
<gene>
    <name evidence="6" type="ORF">HMPREF9723_02488</name>
</gene>
<dbReference type="GO" id="GO:0050188">
    <property type="term" value="F:phosphoenolpyruvate mutase activity"/>
    <property type="evidence" value="ECO:0007669"/>
    <property type="project" value="UniProtKB-EC"/>
</dbReference>
<dbReference type="NCBIfam" id="TIGR02320">
    <property type="entry name" value="PEP_mutase"/>
    <property type="match status" value="1"/>
</dbReference>
<accession>A0A0F6MM23</accession>
<comment type="caution">
    <text evidence="6">The sequence shown here is derived from an EMBL/GenBank/DDBJ whole genome shotgun (WGS) entry which is preliminary data.</text>
</comment>
<dbReference type="Proteomes" id="UP000011701">
    <property type="component" value="Chromosome"/>
</dbReference>
<organism evidence="6">
    <name type="scientific">Treponema denticola OTK</name>
    <dbReference type="NCBI Taxonomy" id="999434"/>
    <lineage>
        <taxon>Bacteria</taxon>
        <taxon>Pseudomonadati</taxon>
        <taxon>Spirochaetota</taxon>
        <taxon>Spirochaetia</taxon>
        <taxon>Spirochaetales</taxon>
        <taxon>Treponemataceae</taxon>
        <taxon>Treponema</taxon>
    </lineage>
</organism>
<keyword evidence="1" id="KW-0808">Transferase</keyword>
<dbReference type="SUPFAM" id="SSF52374">
    <property type="entry name" value="Nucleotidylyl transferase"/>
    <property type="match status" value="1"/>
</dbReference>
<dbReference type="PANTHER" id="PTHR43793">
    <property type="entry name" value="FAD SYNTHASE"/>
    <property type="match status" value="1"/>
</dbReference>
<dbReference type="PATRIC" id="fig|999434.4.peg.2592"/>
<dbReference type="CDD" id="cd02170">
    <property type="entry name" value="cytidylyltransferase"/>
    <property type="match status" value="1"/>
</dbReference>
<dbReference type="SUPFAM" id="SSF51621">
    <property type="entry name" value="Phosphoenolpyruvate/pyruvate domain"/>
    <property type="match status" value="1"/>
</dbReference>
<dbReference type="Pfam" id="PF01467">
    <property type="entry name" value="CTP_transf_like"/>
    <property type="match status" value="1"/>
</dbReference>
<dbReference type="RefSeq" id="WP_002693674.1">
    <property type="nucleotide sequence ID" value="NZ_CM001797.1"/>
</dbReference>
<dbReference type="PANTHER" id="PTHR43793:SF1">
    <property type="entry name" value="FAD SYNTHASE"/>
    <property type="match status" value="1"/>
</dbReference>
<protein>
    <recommendedName>
        <fullName evidence="4">phosphoenolpyruvate mutase</fullName>
        <ecNumber evidence="4">5.4.2.9</ecNumber>
    </recommendedName>
</protein>
<evidence type="ECO:0000256" key="1">
    <source>
        <dbReference type="ARBA" id="ARBA00022679"/>
    </source>
</evidence>
<dbReference type="InterPro" id="IPR014729">
    <property type="entry name" value="Rossmann-like_a/b/a_fold"/>
</dbReference>
<dbReference type="Gene3D" id="3.40.50.620">
    <property type="entry name" value="HUPs"/>
    <property type="match status" value="1"/>
</dbReference>
<feature type="domain" description="Cytidyltransferase-like" evidence="5">
    <location>
        <begin position="10"/>
        <end position="108"/>
    </location>
</feature>
<dbReference type="InterPro" id="IPR012698">
    <property type="entry name" value="PEnolPyrv_PMutase_core"/>
</dbReference>
<evidence type="ECO:0000256" key="4">
    <source>
        <dbReference type="ARBA" id="ARBA00024063"/>
    </source>
</evidence>
<dbReference type="AlphaFoldDB" id="A0A0F6MM23"/>
<proteinExistence type="predicted"/>
<dbReference type="InterPro" id="IPR039556">
    <property type="entry name" value="ICL/PEPM"/>
</dbReference>
<sequence length="433" mass="48400">MEKKVYLGLTADIIHPGIINIINEGAKHGQLIIGLLTDSAIVSHKRLPYLTYEQRKQVVENIKGVSEVVPQEDWSYIPNLKKLKPDFIIHGDDWKSGSLSKIRDEVIEVMKEWGGEVIEVPYTKGINSSALASNMHSIGTTPEIRMKTLRRLIEAKPIVRIMEAHSGLSGLIIENLEVQKDDGVHRYDGMWSSSLTDSTSKGKPDIEAVDLTTRLQGLTDILECTTKPIIFDGDTGGKTEHFVFTVRTLERNGVSAIIIEDKVGLKKNSLFGTEAKQELADVEDFCHKISEGKKAQVTKDFMIIARLESLIAGHSVDEALERAFAYVKAGADGVMIHSKEKHGNDIKEFCERFRKEYEKVPIVLVPTTYNQFTEKELASWGANIIIYANHMLRASYPAMLKAAQTILEAERSLEVNDMCLSIKQILELIPGTK</sequence>
<dbReference type="CDD" id="cd00377">
    <property type="entry name" value="ICL_PEPM"/>
    <property type="match status" value="1"/>
</dbReference>
<dbReference type="InterPro" id="IPR015813">
    <property type="entry name" value="Pyrv/PenolPyrv_kinase-like_dom"/>
</dbReference>
<dbReference type="GO" id="GO:0016779">
    <property type="term" value="F:nucleotidyltransferase activity"/>
    <property type="evidence" value="ECO:0007669"/>
    <property type="project" value="UniProtKB-KW"/>
</dbReference>
<keyword evidence="3" id="KW-0413">Isomerase</keyword>
<evidence type="ECO:0000313" key="6">
    <source>
        <dbReference type="EMBL" id="EMB19791.1"/>
    </source>
</evidence>
<dbReference type="Gene3D" id="3.20.20.60">
    <property type="entry name" value="Phosphoenolpyruvate-binding domains"/>
    <property type="match status" value="1"/>
</dbReference>
<dbReference type="InterPro" id="IPR004821">
    <property type="entry name" value="Cyt_trans-like"/>
</dbReference>
<dbReference type="EMBL" id="AGDY01000010">
    <property type="protein sequence ID" value="EMB19791.1"/>
    <property type="molecule type" value="Genomic_DNA"/>
</dbReference>